<accession>A0ABR7X5S6</accession>
<dbReference type="InterPro" id="IPR029058">
    <property type="entry name" value="AB_hydrolase_fold"/>
</dbReference>
<comment type="caution">
    <text evidence="3">The sequence shown here is derived from an EMBL/GenBank/DDBJ whole genome shotgun (WGS) entry which is preliminary data.</text>
</comment>
<feature type="chain" id="PRO_5046029381" evidence="1">
    <location>
        <begin position="35"/>
        <end position="261"/>
    </location>
</feature>
<name>A0ABR7X5S6_9SPHI</name>
<dbReference type="Gene3D" id="3.40.50.1820">
    <property type="entry name" value="alpha/beta hydrolase"/>
    <property type="match status" value="1"/>
</dbReference>
<feature type="signal peptide" evidence="1">
    <location>
        <begin position="1"/>
        <end position="34"/>
    </location>
</feature>
<feature type="domain" description="AB hydrolase-1" evidence="2">
    <location>
        <begin position="39"/>
        <end position="250"/>
    </location>
</feature>
<dbReference type="Pfam" id="PF12697">
    <property type="entry name" value="Abhydrolase_6"/>
    <property type="match status" value="1"/>
</dbReference>
<dbReference type="Proteomes" id="UP000618754">
    <property type="component" value="Unassembled WGS sequence"/>
</dbReference>
<keyword evidence="3" id="KW-0378">Hydrolase</keyword>
<dbReference type="InterPro" id="IPR000073">
    <property type="entry name" value="AB_hydrolase_1"/>
</dbReference>
<dbReference type="GO" id="GO:0016787">
    <property type="term" value="F:hydrolase activity"/>
    <property type="evidence" value="ECO:0007669"/>
    <property type="project" value="UniProtKB-KW"/>
</dbReference>
<gene>
    <name evidence="3" type="ORF">IDJ75_11630</name>
</gene>
<sequence>MKIQTSKNLFQRCRIAAVTAVLLTGLLLTTGAKAQVKNIVLVHGAWGDVSGWEGVYKILKAKGYHVDVVSNSDLSLSDDAASVRAVLARQIGPVILVGHSYGGAIITQAGDTSNVVGLVYVSAFAPDAGESLASIGKSAPPNPESGIMPPVNGLLWYDMNKFHKDFCPDLPAAQADFMAHSQTPIGIQAIITPLTNVAWKNKPTWYIVSTEDRMIPPDAERFMAKRAKAKVTEIKASHVAFISHPQEVANVIIAASNGVGK</sequence>
<keyword evidence="1" id="KW-0732">Signal</keyword>
<evidence type="ECO:0000313" key="3">
    <source>
        <dbReference type="EMBL" id="MBD1385933.1"/>
    </source>
</evidence>
<organism evidence="3 4">
    <name type="scientific">Mucilaginibacter rigui</name>
    <dbReference type="NCBI Taxonomy" id="534635"/>
    <lineage>
        <taxon>Bacteria</taxon>
        <taxon>Pseudomonadati</taxon>
        <taxon>Bacteroidota</taxon>
        <taxon>Sphingobacteriia</taxon>
        <taxon>Sphingobacteriales</taxon>
        <taxon>Sphingobacteriaceae</taxon>
        <taxon>Mucilaginibacter</taxon>
    </lineage>
</organism>
<dbReference type="EMBL" id="JACWMW010000002">
    <property type="protein sequence ID" value="MBD1385933.1"/>
    <property type="molecule type" value="Genomic_DNA"/>
</dbReference>
<dbReference type="InterPro" id="IPR052897">
    <property type="entry name" value="Sec-Metab_Biosynth_Hydrolase"/>
</dbReference>
<dbReference type="SUPFAM" id="SSF53474">
    <property type="entry name" value="alpha/beta-Hydrolases"/>
    <property type="match status" value="1"/>
</dbReference>
<keyword evidence="4" id="KW-1185">Reference proteome</keyword>
<evidence type="ECO:0000313" key="4">
    <source>
        <dbReference type="Proteomes" id="UP000618754"/>
    </source>
</evidence>
<reference evidence="3 4" key="1">
    <citation type="submission" date="2020-09" db="EMBL/GenBank/DDBJ databases">
        <title>Novel species of Mucilaginibacter isolated from a glacier on the Tibetan Plateau.</title>
        <authorList>
            <person name="Liu Q."/>
            <person name="Xin Y.-H."/>
        </authorList>
    </citation>
    <scope>NUCLEOTIDE SEQUENCE [LARGE SCALE GENOMIC DNA]</scope>
    <source>
        <strain evidence="3 4">CGMCC 1.13878</strain>
    </source>
</reference>
<dbReference type="RefSeq" id="WP_191175781.1">
    <property type="nucleotide sequence ID" value="NZ_JACWMW010000002.1"/>
</dbReference>
<dbReference type="PANTHER" id="PTHR37017">
    <property type="entry name" value="AB HYDROLASE-1 DOMAIN-CONTAINING PROTEIN-RELATED"/>
    <property type="match status" value="1"/>
</dbReference>
<protein>
    <submittedName>
        <fullName evidence="3">Alpha/beta hydrolase</fullName>
    </submittedName>
</protein>
<evidence type="ECO:0000256" key="1">
    <source>
        <dbReference type="SAM" id="SignalP"/>
    </source>
</evidence>
<evidence type="ECO:0000259" key="2">
    <source>
        <dbReference type="Pfam" id="PF12697"/>
    </source>
</evidence>
<dbReference type="PANTHER" id="PTHR37017:SF11">
    <property type="entry name" value="ESTERASE_LIPASE_THIOESTERASE DOMAIN-CONTAINING PROTEIN"/>
    <property type="match status" value="1"/>
</dbReference>
<proteinExistence type="predicted"/>